<protein>
    <recommendedName>
        <fullName evidence="17">Battenin</fullName>
    </recommendedName>
</protein>
<reference evidence="19" key="1">
    <citation type="submission" date="2021-02" db="EMBL/GenBank/DDBJ databases">
        <authorList>
            <person name="Nowell W R."/>
        </authorList>
    </citation>
    <scope>NUCLEOTIDE SEQUENCE</scope>
</reference>
<dbReference type="InterPro" id="IPR022775">
    <property type="entry name" value="AP_mu_sigma_su"/>
</dbReference>
<keyword evidence="12 17" id="KW-1133">Transmembrane helix</keyword>
<feature type="transmembrane region" description="Helical" evidence="17">
    <location>
        <begin position="278"/>
        <end position="298"/>
    </location>
</feature>
<comment type="function">
    <text evidence="16">The coatomer is a cytosolic protein complex that binds to dilysine motifs and reversibly associates with Golgi non-clathrin-coated vesicles, which further mediate biosynthetic protein transport from the ER, via the Golgi up to the trans Golgi network. Coatomer complex is required for budding from Golgi membranes, and is essential for the retrograde Golgi-to-ER transport of dilysine-tagged proteins. The zeta subunit may be involved in regulating the coat assembly and, hence, the rate of biosynthetic protein transport due to its association-dissociation properties with the coatomer complex.</text>
</comment>
<comment type="subunit">
    <text evidence="6">Oligomeric complex that consists of at least the alpha, beta, beta', gamma, delta, epsilon and zeta subunits.</text>
</comment>
<dbReference type="GO" id="GO:0051453">
    <property type="term" value="P:regulation of intracellular pH"/>
    <property type="evidence" value="ECO:0007669"/>
    <property type="project" value="TreeGrafter"/>
</dbReference>
<feature type="transmembrane region" description="Helical" evidence="17">
    <location>
        <begin position="530"/>
        <end position="549"/>
    </location>
</feature>
<dbReference type="SUPFAM" id="SSF64356">
    <property type="entry name" value="SNARE-like"/>
    <property type="match status" value="1"/>
</dbReference>
<name>A0A814PYH0_ADIRI</name>
<evidence type="ECO:0000256" key="9">
    <source>
        <dbReference type="ARBA" id="ARBA00022692"/>
    </source>
</evidence>
<evidence type="ECO:0000256" key="10">
    <source>
        <dbReference type="ARBA" id="ARBA00022892"/>
    </source>
</evidence>
<dbReference type="GO" id="GO:0015031">
    <property type="term" value="P:protein transport"/>
    <property type="evidence" value="ECO:0007669"/>
    <property type="project" value="UniProtKB-KW"/>
</dbReference>
<keyword evidence="11" id="KW-0653">Protein transport</keyword>
<comment type="similarity">
    <text evidence="5 17">Belongs to the battenin family.</text>
</comment>
<feature type="transmembrane region" description="Helical" evidence="17">
    <location>
        <begin position="197"/>
        <end position="218"/>
    </location>
</feature>
<dbReference type="FunFam" id="3.30.450.60:FF:000013">
    <property type="entry name" value="Coatomer subunit zeta"/>
    <property type="match status" value="1"/>
</dbReference>
<comment type="subcellular location">
    <subcellularLocation>
        <location evidence="3">Cytoplasmic vesicle</location>
        <location evidence="3">COPI-coated vesicle membrane</location>
        <topology evidence="3">Peripheral membrane protein</topology>
        <orientation evidence="3">Cytoplasmic side</orientation>
    </subcellularLocation>
    <subcellularLocation>
        <location evidence="1">Endomembrane system</location>
        <topology evidence="1">Multi-pass membrane protein</topology>
    </subcellularLocation>
    <subcellularLocation>
        <location evidence="2">Golgi apparatus membrane</location>
        <topology evidence="2">Peripheral membrane protein</topology>
        <orientation evidence="2">Cytoplasmic side</orientation>
    </subcellularLocation>
    <subcellularLocation>
        <location evidence="17">Lysosome membrane</location>
        <topology evidence="17">Multi-pass membrane protein</topology>
    </subcellularLocation>
</comment>
<feature type="transmembrane region" description="Helical" evidence="17">
    <location>
        <begin position="337"/>
        <end position="357"/>
    </location>
</feature>
<evidence type="ECO:0000313" key="20">
    <source>
        <dbReference type="Proteomes" id="UP000663828"/>
    </source>
</evidence>
<keyword evidence="15" id="KW-0968">Cytoplasmic vesicle</keyword>
<dbReference type="GO" id="GO:0007040">
    <property type="term" value="P:lysosome organization"/>
    <property type="evidence" value="ECO:0007669"/>
    <property type="project" value="TreeGrafter"/>
</dbReference>
<evidence type="ECO:0000256" key="4">
    <source>
        <dbReference type="ARBA" id="ARBA00006972"/>
    </source>
</evidence>
<dbReference type="InterPro" id="IPR003492">
    <property type="entry name" value="Battenin_disease_Cln3"/>
</dbReference>
<evidence type="ECO:0000256" key="16">
    <source>
        <dbReference type="ARBA" id="ARBA00045555"/>
    </source>
</evidence>
<evidence type="ECO:0000256" key="8">
    <source>
        <dbReference type="ARBA" id="ARBA00022490"/>
    </source>
</evidence>
<dbReference type="AlphaFoldDB" id="A0A814PYH0"/>
<dbReference type="EMBL" id="CAJNOR010001279">
    <property type="protein sequence ID" value="CAF1112775.1"/>
    <property type="molecule type" value="Genomic_DNA"/>
</dbReference>
<comment type="similarity">
    <text evidence="4">Belongs to the adaptor complexes small subunit family.</text>
</comment>
<evidence type="ECO:0000256" key="14">
    <source>
        <dbReference type="ARBA" id="ARBA00023136"/>
    </source>
</evidence>
<feature type="transmembrane region" description="Helical" evidence="17">
    <location>
        <begin position="369"/>
        <end position="387"/>
    </location>
</feature>
<organism evidence="19 20">
    <name type="scientific">Adineta ricciae</name>
    <name type="common">Rotifer</name>
    <dbReference type="NCBI Taxonomy" id="249248"/>
    <lineage>
        <taxon>Eukaryota</taxon>
        <taxon>Metazoa</taxon>
        <taxon>Spiralia</taxon>
        <taxon>Gnathifera</taxon>
        <taxon>Rotifera</taxon>
        <taxon>Eurotatoria</taxon>
        <taxon>Bdelloidea</taxon>
        <taxon>Adinetida</taxon>
        <taxon>Adinetidae</taxon>
        <taxon>Adineta</taxon>
    </lineage>
</organism>
<evidence type="ECO:0000256" key="3">
    <source>
        <dbReference type="ARBA" id="ARBA00004347"/>
    </source>
</evidence>
<dbReference type="PANTHER" id="PTHR10981">
    <property type="entry name" value="BATTENIN"/>
    <property type="match status" value="1"/>
</dbReference>
<feature type="transmembrane region" description="Helical" evidence="17">
    <location>
        <begin position="304"/>
        <end position="325"/>
    </location>
</feature>
<evidence type="ECO:0000256" key="1">
    <source>
        <dbReference type="ARBA" id="ARBA00004127"/>
    </source>
</evidence>
<comment type="caution">
    <text evidence="19">The sequence shown here is derived from an EMBL/GenBank/DDBJ whole genome shotgun (WGS) entry which is preliminary data.</text>
</comment>
<dbReference type="Pfam" id="PF02487">
    <property type="entry name" value="CLN3"/>
    <property type="match status" value="1"/>
</dbReference>
<dbReference type="SUPFAM" id="SSF103473">
    <property type="entry name" value="MFS general substrate transporter"/>
    <property type="match status" value="1"/>
</dbReference>
<gene>
    <name evidence="19" type="ORF">XAT740_LOCUS18955</name>
</gene>
<feature type="transmembrane region" description="Helical" evidence="17">
    <location>
        <begin position="502"/>
        <end position="524"/>
    </location>
</feature>
<dbReference type="InterPro" id="IPR036259">
    <property type="entry name" value="MFS_trans_sf"/>
</dbReference>
<dbReference type="Proteomes" id="UP000663828">
    <property type="component" value="Unassembled WGS sequence"/>
</dbReference>
<sequence length="595" mass="66704">MVLENLSVPSLYIVKSIIILDNDGNRVFAKYYNQSISTIKEQKEFEKSLFNKTHKGAGDVILLDNWTVVYRNNVDLIFYVMGSINENELMLNAVLTCLFEALNAMLRKNVEKRFLYENLDLVILTVDEICDDGIILESDPIMVMQRVQIRQDDVPLGEQTVSQKQQENDLFMCLFLFPIMINSPGIRDLRRKERIKLGIEIAGFWLLGLCNNFGYVVMLSAAHDILKEEGHENSTDPSPHNITNRFDCNHVSAGAVLLADILPALAIKVTAPFFMHKIIYNIRFAFIVLFAAGSLLIVGTSNVIALSLFGVACASISSGFGEITILQLSSFYSIHTVSAWSSGTGAAGLLGSLSYALLTGPINLKPKTAILVLLFIPVIQLISYFMVGASTAASKQQQYQQIVDHPKDETTDDDGDKPARDEVAVLGNRPSRLQLIKPLIKYIIPLTLVYFAEYLINQGLYELIFFRGIFLSHASQYRWYSGIYQIGVFISRTSVIFFRIHYLWLLPIIQFINMGLFFACVYRTEYIPSIWLVFGLILFEGLIGGGAYVNTFYKISQEIPKQDREFSMGVASVGDSFGITFAGLLAIPIHNAICQ</sequence>
<dbReference type="GO" id="GO:0030663">
    <property type="term" value="C:COPI-coated vesicle membrane"/>
    <property type="evidence" value="ECO:0007669"/>
    <property type="project" value="UniProtKB-SubCell"/>
</dbReference>
<evidence type="ECO:0000256" key="6">
    <source>
        <dbReference type="ARBA" id="ARBA00011775"/>
    </source>
</evidence>
<dbReference type="PANTHER" id="PTHR10981:SF0">
    <property type="entry name" value="BATTENIN"/>
    <property type="match status" value="1"/>
</dbReference>
<dbReference type="Gene3D" id="3.30.450.60">
    <property type="match status" value="1"/>
</dbReference>
<dbReference type="InterPro" id="IPR011012">
    <property type="entry name" value="Longin-like_dom_sf"/>
</dbReference>
<dbReference type="GO" id="GO:0005765">
    <property type="term" value="C:lysosomal membrane"/>
    <property type="evidence" value="ECO:0007669"/>
    <property type="project" value="UniProtKB-SubCell"/>
</dbReference>
<evidence type="ECO:0000256" key="11">
    <source>
        <dbReference type="ARBA" id="ARBA00022927"/>
    </source>
</evidence>
<feature type="transmembrane region" description="Helical" evidence="17">
    <location>
        <begin position="251"/>
        <end position="271"/>
    </location>
</feature>
<dbReference type="GO" id="GO:0000139">
    <property type="term" value="C:Golgi membrane"/>
    <property type="evidence" value="ECO:0007669"/>
    <property type="project" value="UniProtKB-SubCell"/>
</dbReference>
<evidence type="ECO:0000256" key="13">
    <source>
        <dbReference type="ARBA" id="ARBA00023034"/>
    </source>
</evidence>
<accession>A0A814PYH0</accession>
<dbReference type="GO" id="GO:0016192">
    <property type="term" value="P:vesicle-mediated transport"/>
    <property type="evidence" value="ECO:0007669"/>
    <property type="project" value="UniProtKB-KW"/>
</dbReference>
<keyword evidence="14 17" id="KW-0472">Membrane</keyword>
<evidence type="ECO:0000256" key="7">
    <source>
        <dbReference type="ARBA" id="ARBA00022448"/>
    </source>
</evidence>
<keyword evidence="9 17" id="KW-0812">Transmembrane</keyword>
<keyword evidence="10" id="KW-0931">ER-Golgi transport</keyword>
<feature type="domain" description="AP complex mu/sigma subunit" evidence="18">
    <location>
        <begin position="14"/>
        <end position="152"/>
    </location>
</feature>
<dbReference type="PRINTS" id="PR01315">
    <property type="entry name" value="BATTENIN"/>
</dbReference>
<feature type="transmembrane region" description="Helical" evidence="17">
    <location>
        <begin position="570"/>
        <end position="589"/>
    </location>
</feature>
<keyword evidence="17" id="KW-0458">Lysosome</keyword>
<dbReference type="CDD" id="cd14829">
    <property type="entry name" value="Zeta-COP"/>
    <property type="match status" value="1"/>
</dbReference>
<evidence type="ECO:0000256" key="15">
    <source>
        <dbReference type="ARBA" id="ARBA00023329"/>
    </source>
</evidence>
<proteinExistence type="inferred from homology"/>
<evidence type="ECO:0000313" key="19">
    <source>
        <dbReference type="EMBL" id="CAF1112775.1"/>
    </source>
</evidence>
<dbReference type="Gene3D" id="1.20.1250.20">
    <property type="entry name" value="MFS general substrate transporter like domains"/>
    <property type="match status" value="1"/>
</dbReference>
<keyword evidence="7" id="KW-0813">Transport</keyword>
<evidence type="ECO:0000259" key="18">
    <source>
        <dbReference type="Pfam" id="PF01217"/>
    </source>
</evidence>
<keyword evidence="13" id="KW-0333">Golgi apparatus</keyword>
<evidence type="ECO:0000256" key="12">
    <source>
        <dbReference type="ARBA" id="ARBA00022989"/>
    </source>
</evidence>
<evidence type="ECO:0000256" key="5">
    <source>
        <dbReference type="ARBA" id="ARBA00007467"/>
    </source>
</evidence>
<keyword evidence="20" id="KW-1185">Reference proteome</keyword>
<keyword evidence="8" id="KW-0963">Cytoplasm</keyword>
<evidence type="ECO:0000256" key="17">
    <source>
        <dbReference type="RuleBase" id="RU361113"/>
    </source>
</evidence>
<evidence type="ECO:0000256" key="2">
    <source>
        <dbReference type="ARBA" id="ARBA00004255"/>
    </source>
</evidence>
<feature type="transmembrane region" description="Helical" evidence="17">
    <location>
        <begin position="439"/>
        <end position="457"/>
    </location>
</feature>
<dbReference type="Pfam" id="PF01217">
    <property type="entry name" value="Clat_adaptor_s"/>
    <property type="match status" value="1"/>
</dbReference>